<accession>A0A427AML2</accession>
<dbReference type="AlphaFoldDB" id="A0A427AML2"/>
<evidence type="ECO:0000313" key="1">
    <source>
        <dbReference type="EMBL" id="RRT77485.1"/>
    </source>
</evidence>
<evidence type="ECO:0000313" key="2">
    <source>
        <dbReference type="Proteomes" id="UP000287651"/>
    </source>
</evidence>
<reference evidence="1 2" key="1">
    <citation type="journal article" date="2014" name="Agronomy (Basel)">
        <title>A Draft Genome Sequence for Ensete ventricosum, the Drought-Tolerant Tree Against Hunger.</title>
        <authorList>
            <person name="Harrison J."/>
            <person name="Moore K.A."/>
            <person name="Paszkiewicz K."/>
            <person name="Jones T."/>
            <person name="Grant M."/>
            <person name="Ambacheew D."/>
            <person name="Muzemil S."/>
            <person name="Studholme D.J."/>
        </authorList>
    </citation>
    <scope>NUCLEOTIDE SEQUENCE [LARGE SCALE GENOMIC DNA]</scope>
</reference>
<protein>
    <submittedName>
        <fullName evidence="1">Uncharacterized protein</fullName>
    </submittedName>
</protein>
<sequence length="154" mass="17405">MEHFDSSSAVRYEVLKQVVILFSSDNSCTSKHARSILFISKSLACVTWLSQVAHGIRDHVDLKACGMGWLECLFEHLQLTSLFTLHILVKRMQTNERRSSVFPSPLAAEYSSAHQPREDKAAGTTWVAYHRYDMDMIASHTALLRLIIASCYDG</sequence>
<proteinExistence type="predicted"/>
<dbReference type="EMBL" id="AMZH03001918">
    <property type="protein sequence ID" value="RRT77485.1"/>
    <property type="molecule type" value="Genomic_DNA"/>
</dbReference>
<organism evidence="1 2">
    <name type="scientific">Ensete ventricosum</name>
    <name type="common">Abyssinian banana</name>
    <name type="synonym">Musa ensete</name>
    <dbReference type="NCBI Taxonomy" id="4639"/>
    <lineage>
        <taxon>Eukaryota</taxon>
        <taxon>Viridiplantae</taxon>
        <taxon>Streptophyta</taxon>
        <taxon>Embryophyta</taxon>
        <taxon>Tracheophyta</taxon>
        <taxon>Spermatophyta</taxon>
        <taxon>Magnoliopsida</taxon>
        <taxon>Liliopsida</taxon>
        <taxon>Zingiberales</taxon>
        <taxon>Musaceae</taxon>
        <taxon>Ensete</taxon>
    </lineage>
</organism>
<gene>
    <name evidence="1" type="ORF">B296_00028501</name>
</gene>
<dbReference type="Proteomes" id="UP000287651">
    <property type="component" value="Unassembled WGS sequence"/>
</dbReference>
<name>A0A427AML2_ENSVE</name>
<comment type="caution">
    <text evidence="1">The sequence shown here is derived from an EMBL/GenBank/DDBJ whole genome shotgun (WGS) entry which is preliminary data.</text>
</comment>